<protein>
    <recommendedName>
        <fullName evidence="13">Nucleoporin Nup133/Nup155-like C-terminal domain-containing protein</fullName>
    </recommendedName>
</protein>
<dbReference type="PANTHER" id="PTHR13405">
    <property type="entry name" value="NUCLEAR PORE COMPLEX PROTEIN NUP133"/>
    <property type="match status" value="1"/>
</dbReference>
<feature type="compositionally biased region" description="Basic and acidic residues" evidence="8">
    <location>
        <begin position="101"/>
        <end position="110"/>
    </location>
</feature>
<evidence type="ECO:0000256" key="7">
    <source>
        <dbReference type="ARBA" id="ARBA00023242"/>
    </source>
</evidence>
<dbReference type="InterPro" id="IPR007187">
    <property type="entry name" value="Nucleoporin_Nup133/Nup155_C"/>
</dbReference>
<dbReference type="Pfam" id="PF08801">
    <property type="entry name" value="Nucleoporin_N"/>
    <property type="match status" value="1"/>
</dbReference>
<organism evidence="11 12">
    <name type="scientific">Xylaria flabelliformis</name>
    <dbReference type="NCBI Taxonomy" id="2512241"/>
    <lineage>
        <taxon>Eukaryota</taxon>
        <taxon>Fungi</taxon>
        <taxon>Dikarya</taxon>
        <taxon>Ascomycota</taxon>
        <taxon>Pezizomycotina</taxon>
        <taxon>Sordariomycetes</taxon>
        <taxon>Xylariomycetidae</taxon>
        <taxon>Xylariales</taxon>
        <taxon>Xylariaceae</taxon>
        <taxon>Xylaria</taxon>
    </lineage>
</organism>
<keyword evidence="6" id="KW-0811">Translocation</keyword>
<evidence type="ECO:0000256" key="4">
    <source>
        <dbReference type="ARBA" id="ARBA00022816"/>
    </source>
</evidence>
<accession>A0A553IA56</accession>
<evidence type="ECO:0000256" key="2">
    <source>
        <dbReference type="ARBA" id="ARBA00005569"/>
    </source>
</evidence>
<evidence type="ECO:0000256" key="6">
    <source>
        <dbReference type="ARBA" id="ARBA00023010"/>
    </source>
</evidence>
<evidence type="ECO:0000256" key="8">
    <source>
        <dbReference type="SAM" id="MobiDB-lite"/>
    </source>
</evidence>
<name>A0A553IA56_9PEZI</name>
<feature type="region of interest" description="Disordered" evidence="8">
    <location>
        <begin position="1346"/>
        <end position="1390"/>
    </location>
</feature>
<dbReference type="FunFam" id="2.130.10.10:FF:001057">
    <property type="entry name" value="Nuclear pore complex subunit Nup133, putative"/>
    <property type="match status" value="1"/>
</dbReference>
<dbReference type="InterPro" id="IPR014908">
    <property type="entry name" value="Nucleoporin_Nup133/Nup155_N"/>
</dbReference>
<feature type="domain" description="Nucleoporin Nup133/Nup155-like C-terminal" evidence="9">
    <location>
        <begin position="687"/>
        <end position="1335"/>
    </location>
</feature>
<feature type="compositionally biased region" description="Polar residues" evidence="8">
    <location>
        <begin position="1376"/>
        <end position="1390"/>
    </location>
</feature>
<dbReference type="GO" id="GO:0017056">
    <property type="term" value="F:structural constituent of nuclear pore"/>
    <property type="evidence" value="ECO:0007669"/>
    <property type="project" value="InterPro"/>
</dbReference>
<feature type="region of interest" description="Disordered" evidence="8">
    <location>
        <begin position="1"/>
        <end position="112"/>
    </location>
</feature>
<dbReference type="EMBL" id="VFLP01000007">
    <property type="protein sequence ID" value="TRX97086.1"/>
    <property type="molecule type" value="Genomic_DNA"/>
</dbReference>
<reference evidence="12" key="1">
    <citation type="submission" date="2019-06" db="EMBL/GenBank/DDBJ databases">
        <title>Draft genome sequence of the griseofulvin-producing fungus Xylaria cubensis strain G536.</title>
        <authorList>
            <person name="Mead M.E."/>
            <person name="Raja H.A."/>
            <person name="Steenwyk J.L."/>
            <person name="Knowles S.L."/>
            <person name="Oberlies N.H."/>
            <person name="Rokas A."/>
        </authorList>
    </citation>
    <scope>NUCLEOTIDE SEQUENCE [LARGE SCALE GENOMIC DNA]</scope>
    <source>
        <strain evidence="12">G536</strain>
    </source>
</reference>
<dbReference type="GO" id="GO:0031080">
    <property type="term" value="C:nuclear pore outer ring"/>
    <property type="evidence" value="ECO:0007669"/>
    <property type="project" value="TreeGrafter"/>
</dbReference>
<dbReference type="Proteomes" id="UP000319160">
    <property type="component" value="Unassembled WGS sequence"/>
</dbReference>
<dbReference type="OrthoDB" id="103454at2759"/>
<keyword evidence="3" id="KW-0813">Transport</keyword>
<sequence>MFAPAAASDGQNGAPTGMVTRGRRRQRPSGPDNSLPLPKSKRLRSDRLQVADQTFVEPMAAPETYEVKSAQPSAVEIKQDGIEQPVPSQRQELSVRSKKSRPGDRSHKGDGATLLSANTAFEVRKLPALPERLKLDTTSRQHGFVDTSIGCALSLTHTHAVVWSYASTSLSPESFTFTLPYPSKHSSDPLPLGLLVSPSASCSEPGLVVVMPTSGKITYWESISSATTLDFMRQQRTGVEDSISGMFSGERVIQLLNVEAAAGFILAFSSGRVAYLSVRDAHGRPKVSVQFLRTSLGPSSSGFLGSIRNVLSHSTLQGDIAAVRADRSSKQGECTVVAATSKGRVNSWRIHRGGHHDLLAELDVRSAVLEAVRDADGSSSTLNVDSFKIVDFCFVPKGMSSNYTDMSKLRQLPASDNQQHLLLLTSLDDKHLCRYSLVEVVIHTGSSQENAVDIGMVRPISSFSTPPDGHALSTPRLYLPKPAVIAFLVFDHATVVASIAQPPESPDSQILQDNHTLPVAFEDVIDLRRDPTLEIVGSGFEEPQIYNLEDDEVRSVRIRTKNPTAVLLVRGVGTMRVAVFDCKRFASTTPPKLTAKIKLEQAVFFGIKEDNPLIFDVKHSIRFSDKEYGEAALELSEEILTSAGPYLSPLAARLDDNIKDRVRYLDKMMAHIKSIGVNLDRNVKWQLLWNAEKMHVASTLWRKHEEFLHIRPASSKKTIVAEIVEYIRSEEKSKPDRAKGETDELRHWFIHDIHRMELFIAWGYEVIKHNSKAKLDTTSLTRLISEASDIYNSTIRDAFTFRETHLELYGLTGEKLNHGILDNYTGLPIPWTANRFVANNVKRQVELATEWVKQDIKSSTEEQISLVEKIREILPEMTEVYLSVLQELTRWNLASGDPKLVAEGQKYEDLYKEDRHAKVVLLSQSGNWEAAIKIAETHRSLHALAEVLTREIDLLRDKLSVPDLSVDQVERIESRMEEKEDKVRGYFDVYGEDFAFPFYDYVFTTYGVDALLEYAGDKRYKTMYLRTRPELAKISWINDIVGEEDIDHAADTLLNLGLAREQQVWNKKIELSLGKLARMAESSRPASKASMPTIQETNINGMTEDARLDAIDKELAVIGIQNEFYDTQIRPVISVALDEAEELGLVQEAFGLQIPKKYKILSQVFEDAMKRLLKHEALDPLTLIDLLTMINLPPETKENIADQFFLALQVASNGLHDDERHQAERLIWRRCFLREDWTVINNTSMKDDEETMDVLGQTDLFQLYCTLYAHQTSRRTKIAHQRLAPSQSVGVYTQTLDRRFANLEKNYQEKILEAMRWEDSNLRQHIETHRLEEWTMETQKLAEQAVDQSYDDTTEIQSTESLPRTVQNKKLRAKSTEVTNGQNGTHSEEL</sequence>
<feature type="compositionally biased region" description="Polar residues" evidence="8">
    <location>
        <begin position="1355"/>
        <end position="1366"/>
    </location>
</feature>
<comment type="subcellular location">
    <subcellularLocation>
        <location evidence="1">Nucleus envelope</location>
    </subcellularLocation>
</comment>
<dbReference type="GO" id="GO:0000972">
    <property type="term" value="P:transcription-dependent tethering of RNA polymerase II gene DNA at nuclear periphery"/>
    <property type="evidence" value="ECO:0007669"/>
    <property type="project" value="TreeGrafter"/>
</dbReference>
<dbReference type="Gene3D" id="1.20.58.1380">
    <property type="match status" value="1"/>
</dbReference>
<keyword evidence="7" id="KW-0539">Nucleus</keyword>
<dbReference type="Gene3D" id="2.130.10.10">
    <property type="entry name" value="YVTN repeat-like/Quinoprotein amine dehydrogenase"/>
    <property type="match status" value="1"/>
</dbReference>
<evidence type="ECO:0000313" key="11">
    <source>
        <dbReference type="EMBL" id="TRX97086.1"/>
    </source>
</evidence>
<keyword evidence="12" id="KW-1185">Reference proteome</keyword>
<evidence type="ECO:0000259" key="10">
    <source>
        <dbReference type="Pfam" id="PF08801"/>
    </source>
</evidence>
<dbReference type="Pfam" id="PF03177">
    <property type="entry name" value="Nucleoporin_C"/>
    <property type="match status" value="1"/>
</dbReference>
<proteinExistence type="inferred from homology"/>
<feature type="domain" description="Nucleoporin Nup133/Nup155-like N-terminal" evidence="10">
    <location>
        <begin position="118"/>
        <end position="576"/>
    </location>
</feature>
<keyword evidence="5" id="KW-0653">Protein transport</keyword>
<evidence type="ECO:0000313" key="12">
    <source>
        <dbReference type="Proteomes" id="UP000319160"/>
    </source>
</evidence>
<dbReference type="InterPro" id="IPR015943">
    <property type="entry name" value="WD40/YVTN_repeat-like_dom_sf"/>
</dbReference>
<evidence type="ECO:0000256" key="1">
    <source>
        <dbReference type="ARBA" id="ARBA00004259"/>
    </source>
</evidence>
<evidence type="ECO:0000256" key="5">
    <source>
        <dbReference type="ARBA" id="ARBA00022927"/>
    </source>
</evidence>
<dbReference type="SUPFAM" id="SSF117289">
    <property type="entry name" value="Nucleoporin domain"/>
    <property type="match status" value="1"/>
</dbReference>
<dbReference type="STRING" id="2512241.A0A553IA56"/>
<comment type="similarity">
    <text evidence="2">Belongs to the nucleoporin Nup133 family.</text>
</comment>
<evidence type="ECO:0000259" key="9">
    <source>
        <dbReference type="Pfam" id="PF03177"/>
    </source>
</evidence>
<evidence type="ECO:0000256" key="3">
    <source>
        <dbReference type="ARBA" id="ARBA00022448"/>
    </source>
</evidence>
<evidence type="ECO:0008006" key="13">
    <source>
        <dbReference type="Google" id="ProtNLM"/>
    </source>
</evidence>
<gene>
    <name evidence="11" type="ORF">FHL15_001880</name>
</gene>
<keyword evidence="4" id="KW-0509">mRNA transport</keyword>
<dbReference type="GO" id="GO:0006606">
    <property type="term" value="P:protein import into nucleus"/>
    <property type="evidence" value="ECO:0007669"/>
    <property type="project" value="TreeGrafter"/>
</dbReference>
<dbReference type="GO" id="GO:0016973">
    <property type="term" value="P:poly(A)+ mRNA export from nucleus"/>
    <property type="evidence" value="ECO:0007669"/>
    <property type="project" value="TreeGrafter"/>
</dbReference>
<dbReference type="PANTHER" id="PTHR13405:SF11">
    <property type="entry name" value="NUCLEAR PORE COMPLEX PROTEIN NUP133"/>
    <property type="match status" value="1"/>
</dbReference>
<comment type="caution">
    <text evidence="11">The sequence shown here is derived from an EMBL/GenBank/DDBJ whole genome shotgun (WGS) entry which is preliminary data.</text>
</comment>
<dbReference type="InterPro" id="IPR037624">
    <property type="entry name" value="Nup133-like"/>
</dbReference>